<evidence type="ECO:0000256" key="10">
    <source>
        <dbReference type="ARBA" id="ARBA00030468"/>
    </source>
</evidence>
<dbReference type="Proteomes" id="UP001245370">
    <property type="component" value="Unassembled WGS sequence"/>
</dbReference>
<evidence type="ECO:0000256" key="4">
    <source>
        <dbReference type="ARBA" id="ARBA00006902"/>
    </source>
</evidence>
<dbReference type="Gene3D" id="3.10.340.11">
    <property type="entry name" value="Methenyltetrahydromethanopterin Cyclohydrolase, Chain A, domain 1"/>
    <property type="match status" value="1"/>
</dbReference>
<evidence type="ECO:0000256" key="1">
    <source>
        <dbReference type="ARBA" id="ARBA00004058"/>
    </source>
</evidence>
<dbReference type="GO" id="GO:0006730">
    <property type="term" value="P:one-carbon metabolic process"/>
    <property type="evidence" value="ECO:0007669"/>
    <property type="project" value="UniProtKB-UniRule"/>
</dbReference>
<keyword evidence="9 12" id="KW-0378">Hydrolase</keyword>
<evidence type="ECO:0000313" key="15">
    <source>
        <dbReference type="Proteomes" id="UP001144397"/>
    </source>
</evidence>
<dbReference type="GO" id="GO:0005737">
    <property type="term" value="C:cytoplasm"/>
    <property type="evidence" value="ECO:0007669"/>
    <property type="project" value="UniProtKB-SubCell"/>
</dbReference>
<dbReference type="Pfam" id="PF02289">
    <property type="entry name" value="MCH"/>
    <property type="match status" value="1"/>
</dbReference>
<comment type="function">
    <text evidence="1 12">Catalyzes the hydrolysis of methenyl-H(4)MPT(+) to 5-formyl-H(4)MPT.</text>
</comment>
<gene>
    <name evidence="12 13" type="primary">mch</name>
    <name evidence="14" type="ORF">GGQ86_001895</name>
    <name evidence="13" type="ORF">XFLAVUS301_04970</name>
</gene>
<comment type="catalytic activity">
    <reaction evidence="11 12">
        <text>5,10-methenyl-5,6,7,8-tetrahydromethanopterin + H2O = N(5)-formyl-5,6,7,8-tetrahydromethanopterin + H(+)</text>
        <dbReference type="Rhea" id="RHEA:19053"/>
        <dbReference type="ChEBI" id="CHEBI:15377"/>
        <dbReference type="ChEBI" id="CHEBI:15378"/>
        <dbReference type="ChEBI" id="CHEBI:58018"/>
        <dbReference type="ChEBI" id="CHEBI:58337"/>
        <dbReference type="EC" id="3.5.4.27"/>
    </reaction>
</comment>
<dbReference type="EMBL" id="JAVDPY010000003">
    <property type="protein sequence ID" value="MDR6333425.1"/>
    <property type="molecule type" value="Genomic_DNA"/>
</dbReference>
<evidence type="ECO:0000256" key="3">
    <source>
        <dbReference type="ARBA" id="ARBA00005087"/>
    </source>
</evidence>
<keyword evidence="7 12" id="KW-0963">Cytoplasm</keyword>
<dbReference type="RefSeq" id="WP_281805119.1">
    <property type="nucleotide sequence ID" value="NZ_BSDO01000001.1"/>
</dbReference>
<dbReference type="Proteomes" id="UP001144397">
    <property type="component" value="Unassembled WGS sequence"/>
</dbReference>
<comment type="caution">
    <text evidence="13">The sequence shown here is derived from an EMBL/GenBank/DDBJ whole genome shotgun (WGS) entry which is preliminary data.</text>
</comment>
<organism evidence="13 15">
    <name type="scientific">Xanthobacter flavus</name>
    <dbReference type="NCBI Taxonomy" id="281"/>
    <lineage>
        <taxon>Bacteria</taxon>
        <taxon>Pseudomonadati</taxon>
        <taxon>Pseudomonadota</taxon>
        <taxon>Alphaproteobacteria</taxon>
        <taxon>Hyphomicrobiales</taxon>
        <taxon>Xanthobacteraceae</taxon>
        <taxon>Xanthobacter</taxon>
    </lineage>
</organism>
<dbReference type="EMBL" id="BSDO01000001">
    <property type="protein sequence ID" value="GLI20823.1"/>
    <property type="molecule type" value="Genomic_DNA"/>
</dbReference>
<dbReference type="EC" id="3.5.4.27" evidence="5 12"/>
<evidence type="ECO:0000256" key="5">
    <source>
        <dbReference type="ARBA" id="ARBA00012765"/>
    </source>
</evidence>
<evidence type="ECO:0000313" key="14">
    <source>
        <dbReference type="EMBL" id="MDR6333425.1"/>
    </source>
</evidence>
<name>A0A9W6FKE2_XANFL</name>
<dbReference type="GO" id="GO:0046294">
    <property type="term" value="P:formaldehyde catabolic process"/>
    <property type="evidence" value="ECO:0007669"/>
    <property type="project" value="UniProtKB-UniRule"/>
</dbReference>
<evidence type="ECO:0000256" key="6">
    <source>
        <dbReference type="ARBA" id="ARBA00020597"/>
    </source>
</evidence>
<evidence type="ECO:0000313" key="13">
    <source>
        <dbReference type="EMBL" id="GLI20823.1"/>
    </source>
</evidence>
<reference evidence="14 16" key="2">
    <citation type="submission" date="2023-07" db="EMBL/GenBank/DDBJ databases">
        <title>Genomic Encyclopedia of Type Strains, Phase IV (KMG-IV): sequencing the most valuable type-strain genomes for metagenomic binning, comparative biology and taxonomic classification.</title>
        <authorList>
            <person name="Goeker M."/>
        </authorList>
    </citation>
    <scope>NUCLEOTIDE SEQUENCE [LARGE SCALE GENOMIC DNA]</scope>
    <source>
        <strain evidence="14 16">DSM 338</strain>
    </source>
</reference>
<comment type="pathway">
    <text evidence="3 12">One-carbon metabolism; formaldehyde degradation; formate from formaldehyde (H(4)MPT route): step 3/5.</text>
</comment>
<dbReference type="Gene3D" id="3.30.1030.10">
    <property type="entry name" value="Methenyltetrahydromethanopterin Cyclohydrolase, Chain A, domain 2"/>
    <property type="match status" value="1"/>
</dbReference>
<comment type="similarity">
    <text evidence="4 12">Belongs to the MCH family.</text>
</comment>
<dbReference type="GeneID" id="95761290"/>
<sequence length="336" mass="34507">MTSSQSTTSAALAADPAPLPGGISLAHQVAPLVEALVADATQLRLAISTGPLGCRIVDAGISVPGSLEAGRRIAEICLGGLGKVALVPGGRFSPFDTLVSVTTTDPVTACLASQYAGWSLSHGDFFALGSGPGRAMAAVEPLFAELGCRDHGDHVALVLETGVTPPAEVVQEVASRCGVAPTAVTFILTPTSSLAGTVQIVARVLEVALHKAHALHFPLEHIVDGIGSAPVAPPSPDFLTAMGRTNDAVLYGGDVQLFVRGSSEAAQDLAKRLPSLASRDYGRPFGEIFAGYDCDFYKVDPLLFSPARVTVTAMEQGTSFTAGGFDANLIARSFGV</sequence>
<dbReference type="CDD" id="cd00545">
    <property type="entry name" value="MCH"/>
    <property type="match status" value="1"/>
</dbReference>
<evidence type="ECO:0000256" key="11">
    <source>
        <dbReference type="ARBA" id="ARBA00048684"/>
    </source>
</evidence>
<proteinExistence type="inferred from homology"/>
<keyword evidence="16" id="KW-1185">Reference proteome</keyword>
<evidence type="ECO:0000256" key="12">
    <source>
        <dbReference type="HAMAP-Rule" id="MF_00486"/>
    </source>
</evidence>
<dbReference type="NCBIfam" id="TIGR03120">
    <property type="entry name" value="one_C_mch"/>
    <property type="match status" value="1"/>
</dbReference>
<keyword evidence="8 12" id="KW-0554">One-carbon metabolism</keyword>
<evidence type="ECO:0000256" key="7">
    <source>
        <dbReference type="ARBA" id="ARBA00022490"/>
    </source>
</evidence>
<dbReference type="InterPro" id="IPR003209">
    <property type="entry name" value="METHMP_CycHdrlase"/>
</dbReference>
<evidence type="ECO:0000256" key="9">
    <source>
        <dbReference type="ARBA" id="ARBA00022801"/>
    </source>
</evidence>
<dbReference type="SUPFAM" id="SSF56199">
    <property type="entry name" value="Methenyltetrahydromethanopterin cyclohydrolase"/>
    <property type="match status" value="1"/>
</dbReference>
<protein>
    <recommendedName>
        <fullName evidence="6 12">Methenyltetrahydromethanopterin cyclohydrolase</fullName>
        <ecNumber evidence="5 12">3.5.4.27</ecNumber>
    </recommendedName>
    <alternativeName>
        <fullName evidence="10 12">Methenyl-H4MPT cyclohydrolase</fullName>
    </alternativeName>
</protein>
<evidence type="ECO:0000256" key="8">
    <source>
        <dbReference type="ARBA" id="ARBA00022563"/>
    </source>
</evidence>
<dbReference type="HAMAP" id="MF_00486">
    <property type="entry name" value="McH"/>
    <property type="match status" value="1"/>
</dbReference>
<reference evidence="13" key="1">
    <citation type="submission" date="2022-12" db="EMBL/GenBank/DDBJ databases">
        <title>Reference genome sequencing for broad-spectrum identification of bacterial and archaeal isolates by mass spectrometry.</title>
        <authorList>
            <person name="Sekiguchi Y."/>
            <person name="Tourlousse D.M."/>
        </authorList>
    </citation>
    <scope>NUCLEOTIDE SEQUENCE</scope>
    <source>
        <strain evidence="13">301</strain>
    </source>
</reference>
<evidence type="ECO:0000313" key="16">
    <source>
        <dbReference type="Proteomes" id="UP001245370"/>
    </source>
</evidence>
<accession>A0A9W6FKE2</accession>
<comment type="subcellular location">
    <subcellularLocation>
        <location evidence="2 12">Cytoplasm</location>
    </subcellularLocation>
</comment>
<evidence type="ECO:0000256" key="2">
    <source>
        <dbReference type="ARBA" id="ARBA00004496"/>
    </source>
</evidence>
<dbReference type="GO" id="GO:0018759">
    <property type="term" value="F:methenyltetrahydromethanopterin cyclohydrolase activity"/>
    <property type="evidence" value="ECO:0007669"/>
    <property type="project" value="UniProtKB-UniRule"/>
</dbReference>
<dbReference type="AlphaFoldDB" id="A0A9W6FKE2"/>